<dbReference type="PANTHER" id="PTHR33308">
    <property type="entry name" value="PEPTIDOGLYCAN HYDROLASE FLGJ"/>
    <property type="match status" value="1"/>
</dbReference>
<organism evidence="4 5">
    <name type="scientific">Burkholderia pseudomultivorans</name>
    <dbReference type="NCBI Taxonomy" id="1207504"/>
    <lineage>
        <taxon>Bacteria</taxon>
        <taxon>Pseudomonadati</taxon>
        <taxon>Pseudomonadota</taxon>
        <taxon>Betaproteobacteria</taxon>
        <taxon>Burkholderiales</taxon>
        <taxon>Burkholderiaceae</taxon>
        <taxon>Burkholderia</taxon>
        <taxon>Burkholderia cepacia complex</taxon>
    </lineage>
</organism>
<evidence type="ECO:0000256" key="2">
    <source>
        <dbReference type="SAM" id="MobiDB-lite"/>
    </source>
</evidence>
<feature type="domain" description="Mannosyl-glycoprotein endo-beta-N-acetylglucosamidase-like" evidence="3">
    <location>
        <begin position="7"/>
        <end position="155"/>
    </location>
</feature>
<name>A0A6P2HBQ3_9BURK</name>
<keyword evidence="4" id="KW-0966">Cell projection</keyword>
<evidence type="ECO:0000313" key="4">
    <source>
        <dbReference type="EMBL" id="VWB14909.1"/>
    </source>
</evidence>
<dbReference type="InterPro" id="IPR051056">
    <property type="entry name" value="Glycosyl_Hydrolase_73"/>
</dbReference>
<dbReference type="SMART" id="SM00047">
    <property type="entry name" value="LYZ2"/>
    <property type="match status" value="1"/>
</dbReference>
<dbReference type="Gene3D" id="1.10.530.10">
    <property type="match status" value="1"/>
</dbReference>
<dbReference type="GeneID" id="93167551"/>
<protein>
    <submittedName>
        <fullName evidence="4">Flagellar rod assembly protein/muramidase FlgJ</fullName>
    </submittedName>
</protein>
<keyword evidence="4" id="KW-0282">Flagellum</keyword>
<reference evidence="4 5" key="1">
    <citation type="submission" date="2019-09" db="EMBL/GenBank/DDBJ databases">
        <authorList>
            <person name="Depoorter E."/>
        </authorList>
    </citation>
    <scope>NUCLEOTIDE SEQUENCE [LARGE SCALE GENOMIC DNA]</scope>
    <source>
        <strain evidence="4">LMG 26883</strain>
    </source>
</reference>
<proteinExistence type="predicted"/>
<dbReference type="InterPro" id="IPR002901">
    <property type="entry name" value="MGlyc_endo_b_GlcNAc-like_dom"/>
</dbReference>
<evidence type="ECO:0000313" key="5">
    <source>
        <dbReference type="Proteomes" id="UP000494162"/>
    </source>
</evidence>
<keyword evidence="1" id="KW-0378">Hydrolase</keyword>
<sequence length="1000" mass="102672">MPGDIYDVSGFGQGAFTPAAFAAAYGDVATRIADQTGIDPVTVLGQLGHETGWGRSIIPGTNNLGNIKDFTGRGARARDNMTGSDDAYRVYSSPMEFADDYASLIRRKYPAALNTGPDAAATAAALVKGGYAEDPAYRSKLIAATRTVGQALGLTPRDPVASSGGLISSASAATFGRGTGDRDASPADPYDLSSFGIAPDDGGPVVPGITDLPIPSPAAAGSGGALQSLGAGIGEGFGKTMLGAQALIGKGLSAVGATNTGDWLVDDARSGRDKLTREAQDAAGESGWRTAGNFVGAAAPLLVAGPELAPQLVSGGLYGASQGALNDTGILPGAVEGAGLGAGGYLAGKAIGAIGAAARPALAGAWNAVRGGERAAAAKIAGELGADLDPTIATLRSNSDELIPGSLPTAAEAGQNPTLVRIQRQLQNTADGQVAFPARQAANNAARFAEGQRVVGANLADEMDAFTQQQAARVAAGQAELPPLTQAQADVMQSPAYRQAMKTARASAESRGSSAFDDQQAPLMQSLREGIERVAGTPETIDALKAARGQTADELFAQTDVSVPMAWPEAQELAQKPAFQDAMRFAQRMSDNLGEGPVVTAEGDGVGAWLSGRGLLYAKGFLDDQINYALQRERNTEARALIAVKNELVGLMDRASPEYAPARARYQADSAPIDAQQALQTRLNGAVDPLSGVVSPNKLRQTINSITGEQLKPGIRPADQVSAATLDDLRALGEQARATPTNLAGLSGEGQELMRQALAERVRTAADTLMRQDANGAAADFSSYLRSQSPSYARYFDEAATTGADLQSRQAVQEALQKLGLMASNAFGDAQMTFQGAKAALSGAGDLTGSAKEYARNLLADLQRATATNAPLGAAGSQTAANLQLGGGLLGNLIRGRTGDTAIIGTAATGNIPAAVGAYVVQRAVAKAAARTEKAAIDLLLNPKKLARALEEFKGQPKARQAFVGALKQKATAAGRAGVRAVQAYEARREQKKPRSDRGK</sequence>
<keyword evidence="4" id="KW-0969">Cilium</keyword>
<feature type="region of interest" description="Disordered" evidence="2">
    <location>
        <begin position="175"/>
        <end position="199"/>
    </location>
</feature>
<accession>A0A6P2HBQ3</accession>
<dbReference type="EMBL" id="CABVPP010000002">
    <property type="protein sequence ID" value="VWB14909.1"/>
    <property type="molecule type" value="Genomic_DNA"/>
</dbReference>
<evidence type="ECO:0000256" key="1">
    <source>
        <dbReference type="ARBA" id="ARBA00022801"/>
    </source>
</evidence>
<dbReference type="PANTHER" id="PTHR33308:SF9">
    <property type="entry name" value="PEPTIDOGLYCAN HYDROLASE FLGJ"/>
    <property type="match status" value="1"/>
</dbReference>
<evidence type="ECO:0000259" key="3">
    <source>
        <dbReference type="SMART" id="SM00047"/>
    </source>
</evidence>
<dbReference type="AlphaFoldDB" id="A0A6P2HBQ3"/>
<dbReference type="Proteomes" id="UP000494162">
    <property type="component" value="Unassembled WGS sequence"/>
</dbReference>
<gene>
    <name evidence="4" type="ORF">BPS26883_00532</name>
</gene>
<dbReference type="Pfam" id="PF01832">
    <property type="entry name" value="Glucosaminidase"/>
    <property type="match status" value="1"/>
</dbReference>
<dbReference type="RefSeq" id="WP_174901419.1">
    <property type="nucleotide sequence ID" value="NZ_CABVPP010000002.1"/>
</dbReference>
<dbReference type="GO" id="GO:0004040">
    <property type="term" value="F:amidase activity"/>
    <property type="evidence" value="ECO:0007669"/>
    <property type="project" value="InterPro"/>
</dbReference>